<keyword evidence="2" id="KW-0106">Calcium</keyword>
<sequence length="852" mass="89870">MALASASGPAVAFAWAHGPAPRGAAEAGRAPRGALLAAGGPARSEGPQGAAGAQALSAGTSAVLLAVGVAAARRAPKKGAAGGPPRAPRVARRLQGGVEGVRIVKPDSDSGVLHEVLDGVRASTVVDGVLMMSFLVPAAYTGSNEEFELGKGTTENVYVLYEKGGSPAGGPLTMIDVPEARFMKVFFEQISSYLPRLEGLVLTHVGEENVEVLKRLCEEVEKASGTRLKVYTSEAGRSILSNYMDGELDKIDLELINNDSFIPCRGGGRLDAVTTSTGKYPDLMNVFDEATCTLFSGKFFASHTVEEAPSEDYDPSWSEAAEGWHHYFDCNFFTGAAQEGVRRIFQITADNADDGVGLDNPDVERLAPFHGPVVRSESWKLMAKYEAWLEKKLATVTEGSAVVMYASAYSNTFKMAEAVAGGLEKQGINVELMNVEFTDAKDIRKAVEQCDGFAVGSPTLGGQMPIQMKEALGIILKSAQGGSKQGASTRAGSVKKQCFAFGSFGWSGEAPVEVNERLKDGGFAITEEPIRCKFTPTAEMLSQCAAAGAGLAQRIAKAKRQQLQAIVAAEEGAGASKLEAKRSSQKNMLQAFGQIINSSCILTFKPAEEGGEGMRVPVSWVSQASFDPPGLMIAVEKRGLDAWLTTSPEEQLNQLFDKYDADGSGELDRAEIDPVLTELFGAEVGSAQADLLKARKDEAWHVLDADGSGTVDREELLAAAAAGPLAELLARERRAASLESLLDSDEPGAALSFTLCMLPEGMTEAEAMSAPQHKKKKAANGCAVLERCTSFVECEVRSLASAGTSSIIYAAVTDGDLVEEGLRTELVGANHAAVDHAAQDSAAAQNEELVPA</sequence>
<accession>A0ABN9S3Y5</accession>
<reference evidence="6" key="1">
    <citation type="submission" date="2023-10" db="EMBL/GenBank/DDBJ databases">
        <authorList>
            <person name="Chen Y."/>
            <person name="Shah S."/>
            <person name="Dougan E. K."/>
            <person name="Thang M."/>
            <person name="Chan C."/>
        </authorList>
    </citation>
    <scope>NUCLEOTIDE SEQUENCE [LARGE SCALE GENOMIC DNA]</scope>
</reference>
<evidence type="ECO:0008006" key="8">
    <source>
        <dbReference type="Google" id="ProtNLM"/>
    </source>
</evidence>
<gene>
    <name evidence="6" type="ORF">PCOR1329_LOCUS26262</name>
</gene>
<name>A0ABN9S3Y5_9DINO</name>
<dbReference type="Gene3D" id="1.10.238.10">
    <property type="entry name" value="EF-hand"/>
    <property type="match status" value="1"/>
</dbReference>
<dbReference type="EMBL" id="CAUYUJ010009310">
    <property type="protein sequence ID" value="CAK0826407.1"/>
    <property type="molecule type" value="Genomic_DNA"/>
</dbReference>
<keyword evidence="1" id="KW-0813">Transport</keyword>
<dbReference type="PROSITE" id="PS00018">
    <property type="entry name" value="EF_HAND_1"/>
    <property type="match status" value="2"/>
</dbReference>
<proteinExistence type="predicted"/>
<keyword evidence="3" id="KW-0249">Electron transport</keyword>
<evidence type="ECO:0000259" key="5">
    <source>
        <dbReference type="PROSITE" id="PS50902"/>
    </source>
</evidence>
<dbReference type="InterPro" id="IPR036866">
    <property type="entry name" value="RibonucZ/Hydroxyglut_hydro"/>
</dbReference>
<protein>
    <recommendedName>
        <fullName evidence="8">Calmodulin</fullName>
    </recommendedName>
</protein>
<evidence type="ECO:0000256" key="2">
    <source>
        <dbReference type="ARBA" id="ARBA00022837"/>
    </source>
</evidence>
<dbReference type="Gene3D" id="3.60.15.10">
    <property type="entry name" value="Ribonuclease Z/Hydroxyacylglutathione hydrolase-like"/>
    <property type="match status" value="1"/>
</dbReference>
<feature type="domain" description="EF-hand" evidence="4">
    <location>
        <begin position="647"/>
        <end position="682"/>
    </location>
</feature>
<dbReference type="InterPro" id="IPR002048">
    <property type="entry name" value="EF_hand_dom"/>
</dbReference>
<dbReference type="SUPFAM" id="SSF47473">
    <property type="entry name" value="EF-hand"/>
    <property type="match status" value="1"/>
</dbReference>
<dbReference type="InterPro" id="IPR018247">
    <property type="entry name" value="EF_Hand_1_Ca_BS"/>
</dbReference>
<dbReference type="SMART" id="SM00054">
    <property type="entry name" value="EFh"/>
    <property type="match status" value="2"/>
</dbReference>
<keyword evidence="7" id="KW-1185">Reference proteome</keyword>
<dbReference type="SUPFAM" id="SSF56281">
    <property type="entry name" value="Metallo-hydrolase/oxidoreductase"/>
    <property type="match status" value="1"/>
</dbReference>
<evidence type="ECO:0000313" key="6">
    <source>
        <dbReference type="EMBL" id="CAK0826407.1"/>
    </source>
</evidence>
<dbReference type="InterPro" id="IPR029039">
    <property type="entry name" value="Flavoprotein-like_sf"/>
</dbReference>
<dbReference type="InterPro" id="IPR002563">
    <property type="entry name" value="Flavin_Rdtase-like_dom"/>
</dbReference>
<feature type="domain" description="EF-hand" evidence="4">
    <location>
        <begin position="691"/>
        <end position="726"/>
    </location>
</feature>
<evidence type="ECO:0000313" key="7">
    <source>
        <dbReference type="Proteomes" id="UP001189429"/>
    </source>
</evidence>
<organism evidence="6 7">
    <name type="scientific">Prorocentrum cordatum</name>
    <dbReference type="NCBI Taxonomy" id="2364126"/>
    <lineage>
        <taxon>Eukaryota</taxon>
        <taxon>Sar</taxon>
        <taxon>Alveolata</taxon>
        <taxon>Dinophyceae</taxon>
        <taxon>Prorocentrales</taxon>
        <taxon>Prorocentraceae</taxon>
        <taxon>Prorocentrum</taxon>
    </lineage>
</organism>
<dbReference type="Proteomes" id="UP001189429">
    <property type="component" value="Unassembled WGS sequence"/>
</dbReference>
<evidence type="ECO:0000256" key="1">
    <source>
        <dbReference type="ARBA" id="ARBA00022448"/>
    </source>
</evidence>
<dbReference type="Pfam" id="PF01613">
    <property type="entry name" value="Flavin_Reduct"/>
    <property type="match status" value="1"/>
</dbReference>
<dbReference type="PANTHER" id="PTHR32145:SF31">
    <property type="entry name" value="FLAVIN REDUCTASE-LIKE FMN-BINDING PROTEIN"/>
    <property type="match status" value="1"/>
</dbReference>
<feature type="domain" description="Flavodoxin-like" evidence="5">
    <location>
        <begin position="401"/>
        <end position="552"/>
    </location>
</feature>
<dbReference type="PANTHER" id="PTHR32145">
    <property type="entry name" value="DIFLAVIN FLAVOPROTEIN A 2-RELATED"/>
    <property type="match status" value="1"/>
</dbReference>
<dbReference type="PROSITE" id="PS50222">
    <property type="entry name" value="EF_HAND_2"/>
    <property type="match status" value="2"/>
</dbReference>
<dbReference type="PROSITE" id="PS50902">
    <property type="entry name" value="FLAVODOXIN_LIKE"/>
    <property type="match status" value="1"/>
</dbReference>
<comment type="caution">
    <text evidence="6">The sequence shown here is derived from an EMBL/GenBank/DDBJ whole genome shotgun (WGS) entry which is preliminary data.</text>
</comment>
<evidence type="ECO:0000259" key="4">
    <source>
        <dbReference type="PROSITE" id="PS50222"/>
    </source>
</evidence>
<dbReference type="Pfam" id="PF00258">
    <property type="entry name" value="Flavodoxin_1"/>
    <property type="match status" value="1"/>
</dbReference>
<dbReference type="InterPro" id="IPR008254">
    <property type="entry name" value="Flavodoxin/NO_synth"/>
</dbReference>
<dbReference type="SUPFAM" id="SSF52218">
    <property type="entry name" value="Flavoproteins"/>
    <property type="match status" value="1"/>
</dbReference>
<evidence type="ECO:0000256" key="3">
    <source>
        <dbReference type="ARBA" id="ARBA00022982"/>
    </source>
</evidence>
<dbReference type="InterPro" id="IPR051285">
    <property type="entry name" value="NADH_oxidoreductase_modular"/>
</dbReference>
<dbReference type="Gene3D" id="3.40.50.360">
    <property type="match status" value="1"/>
</dbReference>
<dbReference type="InterPro" id="IPR011992">
    <property type="entry name" value="EF-hand-dom_pair"/>
</dbReference>